<sequence length="197" mass="21205">MGLLDVILGRSKPVRPDLDQLFAVPSAALTLQAAAGFTPTGLGSVCFAGVEGGGFARLQEDVRELLDADTERGGVPVEFSRDAYGYTWLLARHPADDTAGLVNDLHAVNTMLQDGGFGPQLLCSLIGFRDGEGAQGRSLALVYLYKRGTFYPFAPLPGDAEKRDNQLELQVRGVLGDDLRVEKDLSRWFPVWGAPGL</sequence>
<keyword evidence="2" id="KW-1185">Reference proteome</keyword>
<dbReference type="RefSeq" id="WP_329356296.1">
    <property type="nucleotide sequence ID" value="NZ_CP108640.1"/>
</dbReference>
<accession>A0ABZ1ZGW7</accession>
<dbReference type="Proteomes" id="UP001431926">
    <property type="component" value="Chromosome"/>
</dbReference>
<organism evidence="1 2">
    <name type="scientific">Streptomyces anulatus</name>
    <name type="common">Streptomyces chrysomallus</name>
    <dbReference type="NCBI Taxonomy" id="1892"/>
    <lineage>
        <taxon>Bacteria</taxon>
        <taxon>Bacillati</taxon>
        <taxon>Actinomycetota</taxon>
        <taxon>Actinomycetes</taxon>
        <taxon>Kitasatosporales</taxon>
        <taxon>Streptomycetaceae</taxon>
        <taxon>Streptomyces</taxon>
    </lineage>
</organism>
<dbReference type="InterPro" id="IPR054383">
    <property type="entry name" value="PspAB-like"/>
</dbReference>
<evidence type="ECO:0000313" key="2">
    <source>
        <dbReference type="Proteomes" id="UP001431926"/>
    </source>
</evidence>
<gene>
    <name evidence="1" type="ORF">OG367_16260</name>
</gene>
<dbReference type="EMBL" id="CP109491">
    <property type="protein sequence ID" value="WUX37695.1"/>
    <property type="molecule type" value="Genomic_DNA"/>
</dbReference>
<reference evidence="1" key="1">
    <citation type="submission" date="2022-10" db="EMBL/GenBank/DDBJ databases">
        <title>The complete genomes of actinobacterial strains from the NBC collection.</title>
        <authorList>
            <person name="Joergensen T.S."/>
            <person name="Alvarez Arevalo M."/>
            <person name="Sterndorff E.B."/>
            <person name="Faurdal D."/>
            <person name="Vuksanovic O."/>
            <person name="Mourched A.-S."/>
            <person name="Charusanti P."/>
            <person name="Shaw S."/>
            <person name="Blin K."/>
            <person name="Weber T."/>
        </authorList>
    </citation>
    <scope>NUCLEOTIDE SEQUENCE</scope>
    <source>
        <strain evidence="1">NBC_01436</strain>
    </source>
</reference>
<evidence type="ECO:0000313" key="1">
    <source>
        <dbReference type="EMBL" id="WUX37695.1"/>
    </source>
</evidence>
<proteinExistence type="predicted"/>
<protein>
    <submittedName>
        <fullName evidence="1">Uncharacterized protein</fullName>
    </submittedName>
</protein>
<dbReference type="Pfam" id="PF22742">
    <property type="entry name" value="PspAB"/>
    <property type="match status" value="1"/>
</dbReference>
<name>A0ABZ1ZGW7_STRAQ</name>